<gene>
    <name evidence="7" type="ORF">DRF67_01195</name>
</gene>
<dbReference type="Proteomes" id="UP000256257">
    <property type="component" value="Unassembled WGS sequence"/>
</dbReference>
<dbReference type="InterPro" id="IPR010432">
    <property type="entry name" value="RDD"/>
</dbReference>
<comment type="caution">
    <text evidence="7">The sequence shown here is derived from an EMBL/GenBank/DDBJ whole genome shotgun (WGS) entry which is preliminary data.</text>
</comment>
<dbReference type="EMBL" id="QNVV01000001">
    <property type="protein sequence ID" value="REC50180.1"/>
    <property type="molecule type" value="Genomic_DNA"/>
</dbReference>
<feature type="transmembrane region" description="Helical" evidence="5">
    <location>
        <begin position="51"/>
        <end position="71"/>
    </location>
</feature>
<keyword evidence="8" id="KW-1185">Reference proteome</keyword>
<dbReference type="GO" id="GO:0016020">
    <property type="term" value="C:membrane"/>
    <property type="evidence" value="ECO:0007669"/>
    <property type="project" value="UniProtKB-SubCell"/>
</dbReference>
<evidence type="ECO:0000313" key="8">
    <source>
        <dbReference type="Proteomes" id="UP000256257"/>
    </source>
</evidence>
<feature type="domain" description="RDD" evidence="6">
    <location>
        <begin position="50"/>
        <end position="139"/>
    </location>
</feature>
<evidence type="ECO:0000256" key="1">
    <source>
        <dbReference type="ARBA" id="ARBA00004141"/>
    </source>
</evidence>
<evidence type="ECO:0000256" key="5">
    <source>
        <dbReference type="SAM" id="Phobius"/>
    </source>
</evidence>
<accession>A0A3D9B926</accession>
<keyword evidence="2 5" id="KW-0812">Transmembrane</keyword>
<evidence type="ECO:0000313" key="7">
    <source>
        <dbReference type="EMBL" id="REC50180.1"/>
    </source>
</evidence>
<keyword evidence="3 5" id="KW-1133">Transmembrane helix</keyword>
<comment type="subcellular location">
    <subcellularLocation>
        <location evidence="1">Membrane</location>
        <topology evidence="1">Multi-pass membrane protein</topology>
    </subcellularLocation>
</comment>
<keyword evidence="4 5" id="KW-0472">Membrane</keyword>
<dbReference type="RefSeq" id="WP_115926005.1">
    <property type="nucleotide sequence ID" value="NZ_QNVV01000001.1"/>
</dbReference>
<dbReference type="OrthoDB" id="1248189at2"/>
<dbReference type="AlphaFoldDB" id="A0A3D9B926"/>
<reference evidence="7 8" key="1">
    <citation type="submission" date="2018-06" db="EMBL/GenBank/DDBJ databases">
        <title>Novel Chryseobacterium species.</title>
        <authorList>
            <person name="Newman J."/>
            <person name="Hugo C."/>
            <person name="Oosthuizen L."/>
            <person name="Charimba G."/>
        </authorList>
    </citation>
    <scope>NUCLEOTIDE SEQUENCE [LARGE SCALE GENOMIC DNA]</scope>
    <source>
        <strain evidence="7 8">7_F195</strain>
    </source>
</reference>
<organism evidence="7 8">
    <name type="scientific">Chryseobacterium pennipullorum</name>
    <dbReference type="NCBI Taxonomy" id="2258963"/>
    <lineage>
        <taxon>Bacteria</taxon>
        <taxon>Pseudomonadati</taxon>
        <taxon>Bacteroidota</taxon>
        <taxon>Flavobacteriia</taxon>
        <taxon>Flavobacteriales</taxon>
        <taxon>Weeksellaceae</taxon>
        <taxon>Chryseobacterium group</taxon>
        <taxon>Chryseobacterium</taxon>
    </lineage>
</organism>
<sequence length="192" mass="22476">MTTMRISQLKERRIIHRPTSDFDHEGKRIYKVFEYDFTYDPSYPGSGRERLYAKIIDALPFIFIFFCLLKYPLFISVILSLPCILVAGTISEMYWGTTLGKRMFKINVIDDFGNFPGLWLSLKRNILCFINFCPEFADFIPPPNQTWQAESTELKFSMNLNNKICKTYIVKQSKIKEIRELLSQAKVTSKVL</sequence>
<evidence type="ECO:0000256" key="3">
    <source>
        <dbReference type="ARBA" id="ARBA00022989"/>
    </source>
</evidence>
<protein>
    <recommendedName>
        <fullName evidence="6">RDD domain-containing protein</fullName>
    </recommendedName>
</protein>
<evidence type="ECO:0000256" key="4">
    <source>
        <dbReference type="ARBA" id="ARBA00023136"/>
    </source>
</evidence>
<dbReference type="Pfam" id="PF06271">
    <property type="entry name" value="RDD"/>
    <property type="match status" value="1"/>
</dbReference>
<evidence type="ECO:0000259" key="6">
    <source>
        <dbReference type="Pfam" id="PF06271"/>
    </source>
</evidence>
<proteinExistence type="predicted"/>
<name>A0A3D9B926_9FLAO</name>
<evidence type="ECO:0000256" key="2">
    <source>
        <dbReference type="ARBA" id="ARBA00022692"/>
    </source>
</evidence>